<organism evidence="2 3">
    <name type="scientific">Austropuccinia psidii MF-1</name>
    <dbReference type="NCBI Taxonomy" id="1389203"/>
    <lineage>
        <taxon>Eukaryota</taxon>
        <taxon>Fungi</taxon>
        <taxon>Dikarya</taxon>
        <taxon>Basidiomycota</taxon>
        <taxon>Pucciniomycotina</taxon>
        <taxon>Pucciniomycetes</taxon>
        <taxon>Pucciniales</taxon>
        <taxon>Sphaerophragmiaceae</taxon>
        <taxon>Austropuccinia</taxon>
    </lineage>
</organism>
<accession>A0A9Q3D4A4</accession>
<evidence type="ECO:0000256" key="1">
    <source>
        <dbReference type="SAM" id="MobiDB-lite"/>
    </source>
</evidence>
<protein>
    <submittedName>
        <fullName evidence="2">Uncharacterized protein</fullName>
    </submittedName>
</protein>
<keyword evidence="3" id="KW-1185">Reference proteome</keyword>
<evidence type="ECO:0000313" key="2">
    <source>
        <dbReference type="EMBL" id="MBW0495465.1"/>
    </source>
</evidence>
<dbReference type="EMBL" id="AVOT02013111">
    <property type="protein sequence ID" value="MBW0495465.1"/>
    <property type="molecule type" value="Genomic_DNA"/>
</dbReference>
<feature type="compositionally biased region" description="Polar residues" evidence="1">
    <location>
        <begin position="18"/>
        <end position="33"/>
    </location>
</feature>
<comment type="caution">
    <text evidence="2">The sequence shown here is derived from an EMBL/GenBank/DDBJ whole genome shotgun (WGS) entry which is preliminary data.</text>
</comment>
<proteinExistence type="predicted"/>
<reference evidence="2" key="1">
    <citation type="submission" date="2021-03" db="EMBL/GenBank/DDBJ databases">
        <title>Draft genome sequence of rust myrtle Austropuccinia psidii MF-1, a brazilian biotype.</title>
        <authorList>
            <person name="Quecine M.C."/>
            <person name="Pachon D.M.R."/>
            <person name="Bonatelli M.L."/>
            <person name="Correr F.H."/>
            <person name="Franceschini L.M."/>
            <person name="Leite T.F."/>
            <person name="Margarido G.R.A."/>
            <person name="Almeida C.A."/>
            <person name="Ferrarezi J.A."/>
            <person name="Labate C.A."/>
        </authorList>
    </citation>
    <scope>NUCLEOTIDE SEQUENCE</scope>
    <source>
        <strain evidence="2">MF-1</strain>
    </source>
</reference>
<feature type="region of interest" description="Disordered" evidence="1">
    <location>
        <begin position="1"/>
        <end position="71"/>
    </location>
</feature>
<dbReference type="Proteomes" id="UP000765509">
    <property type="component" value="Unassembled WGS sequence"/>
</dbReference>
<name>A0A9Q3D4A4_9BASI</name>
<dbReference type="AlphaFoldDB" id="A0A9Q3D4A4"/>
<evidence type="ECO:0000313" key="3">
    <source>
        <dbReference type="Proteomes" id="UP000765509"/>
    </source>
</evidence>
<sequence>MNQPENRPGIIRIRRSDSGNYSRCQRTQINHSHTGIHLPLEQEHQTRGPGGYGSSSSAPPTPQRHIPMKHGKKEFNLASHWEELGAS</sequence>
<gene>
    <name evidence="2" type="ORF">O181_035180</name>
</gene>